<reference evidence="1" key="1">
    <citation type="submission" date="2020-03" db="EMBL/GenBank/DDBJ databases">
        <title>A high-quality chromosome-level genome assembly of a woody plant with both climbing and erect habits, Rhamnella rubrinervis.</title>
        <authorList>
            <person name="Lu Z."/>
            <person name="Yang Y."/>
            <person name="Zhu X."/>
            <person name="Sun Y."/>
        </authorList>
    </citation>
    <scope>NUCLEOTIDE SEQUENCE</scope>
    <source>
        <strain evidence="1">BYM</strain>
        <tissue evidence="1">Leaf</tissue>
    </source>
</reference>
<organism evidence="1 2">
    <name type="scientific">Rhamnella rubrinervis</name>
    <dbReference type="NCBI Taxonomy" id="2594499"/>
    <lineage>
        <taxon>Eukaryota</taxon>
        <taxon>Viridiplantae</taxon>
        <taxon>Streptophyta</taxon>
        <taxon>Embryophyta</taxon>
        <taxon>Tracheophyta</taxon>
        <taxon>Spermatophyta</taxon>
        <taxon>Magnoliopsida</taxon>
        <taxon>eudicotyledons</taxon>
        <taxon>Gunneridae</taxon>
        <taxon>Pentapetalae</taxon>
        <taxon>rosids</taxon>
        <taxon>fabids</taxon>
        <taxon>Rosales</taxon>
        <taxon>Rhamnaceae</taxon>
        <taxon>rhamnoid group</taxon>
        <taxon>Rhamneae</taxon>
        <taxon>Rhamnella</taxon>
    </lineage>
</organism>
<name>A0A8K0HPP7_9ROSA</name>
<keyword evidence="2" id="KW-1185">Reference proteome</keyword>
<gene>
    <name evidence="1" type="ORF">FNV43_RR00727</name>
</gene>
<comment type="caution">
    <text evidence="1">The sequence shown here is derived from an EMBL/GenBank/DDBJ whole genome shotgun (WGS) entry which is preliminary data.</text>
</comment>
<evidence type="ECO:0000313" key="2">
    <source>
        <dbReference type="Proteomes" id="UP000796880"/>
    </source>
</evidence>
<dbReference type="AlphaFoldDB" id="A0A8K0HPP7"/>
<dbReference type="EMBL" id="VOIH02000001">
    <property type="protein sequence ID" value="KAF3456084.1"/>
    <property type="molecule type" value="Genomic_DNA"/>
</dbReference>
<sequence>MHQTRCKSGSYKDAFVKWIGLCFVSQDNFSVTVEAAKEFSDVSYMVLLSQYESAFFLIFSDQTKDRPITQMTMARALECPKTAYMPVTNATAIAAKKYGKLLVLSCFRANKRWIKKAELENTMAMVSDMMNAAFFIELQLPGLVLLHSHNCLAR</sequence>
<accession>A0A8K0HPP7</accession>
<evidence type="ECO:0000313" key="1">
    <source>
        <dbReference type="EMBL" id="KAF3456084.1"/>
    </source>
</evidence>
<dbReference type="Proteomes" id="UP000796880">
    <property type="component" value="Unassembled WGS sequence"/>
</dbReference>
<protein>
    <submittedName>
        <fullName evidence="1">Uncharacterized protein</fullName>
    </submittedName>
</protein>
<proteinExistence type="predicted"/>